<name>A0A7Y7AZF5_STRMO</name>
<dbReference type="GO" id="GO:0003677">
    <property type="term" value="F:DNA binding"/>
    <property type="evidence" value="ECO:0007669"/>
    <property type="project" value="InterPro"/>
</dbReference>
<accession>A0A7Y7AZF5</accession>
<dbReference type="InterPro" id="IPR010982">
    <property type="entry name" value="Lambda_DNA-bd_dom_sf"/>
</dbReference>
<sequence>MGHRGNLCLPVAHSRERCSGRFASSVVRCPYGDQGWDHPNGFGVKGVCVTSPVSGAAYFGTEVREWRTARGMSQRELGELAQYGQQYVAKVEAGERLASLEFAQACDVVFGTPGTFVRLRKRAAKSGGYPTWFEPYVMLEQRATTILSFCSGLVMGMLQTERYAEAVFRKAHPRDTSDEIAEKVARRIKRRQVIAGERPPLLWVILDEGCLRRMVGSADIMREQMGHLASEAESPHIALQVLPFRSGAPATSMGFIVLRFDEQEPDVLYVENPVHGQVIDSAGTVAKAHVTYDRLRADALSPGESLVLIRKVMQEWNS</sequence>
<dbReference type="PROSITE" id="PS50943">
    <property type="entry name" value="HTH_CROC1"/>
    <property type="match status" value="1"/>
</dbReference>
<protein>
    <submittedName>
        <fullName evidence="2">Helix-turn-helix transcriptional regulator</fullName>
    </submittedName>
</protein>
<organism evidence="2 3">
    <name type="scientific">Streptomyces morookaense</name>
    <name type="common">Streptoverticillium morookaense</name>
    <dbReference type="NCBI Taxonomy" id="1970"/>
    <lineage>
        <taxon>Bacteria</taxon>
        <taxon>Bacillati</taxon>
        <taxon>Actinomycetota</taxon>
        <taxon>Actinomycetes</taxon>
        <taxon>Kitasatosporales</taxon>
        <taxon>Streptomycetaceae</taxon>
        <taxon>Streptomyces</taxon>
    </lineage>
</organism>
<dbReference type="CDD" id="cd00093">
    <property type="entry name" value="HTH_XRE"/>
    <property type="match status" value="1"/>
</dbReference>
<dbReference type="EMBL" id="JABBXF010000001">
    <property type="protein sequence ID" value="NVK76147.1"/>
    <property type="molecule type" value="Genomic_DNA"/>
</dbReference>
<comment type="caution">
    <text evidence="2">The sequence shown here is derived from an EMBL/GenBank/DDBJ whole genome shotgun (WGS) entry which is preliminary data.</text>
</comment>
<gene>
    <name evidence="2" type="ORF">HG542_00575</name>
</gene>
<evidence type="ECO:0000313" key="2">
    <source>
        <dbReference type="EMBL" id="NVK76147.1"/>
    </source>
</evidence>
<evidence type="ECO:0000259" key="1">
    <source>
        <dbReference type="PROSITE" id="PS50943"/>
    </source>
</evidence>
<evidence type="ECO:0000313" key="3">
    <source>
        <dbReference type="Proteomes" id="UP000587462"/>
    </source>
</evidence>
<dbReference type="SUPFAM" id="SSF47413">
    <property type="entry name" value="lambda repressor-like DNA-binding domains"/>
    <property type="match status" value="1"/>
</dbReference>
<dbReference type="InterPro" id="IPR001387">
    <property type="entry name" value="Cro/C1-type_HTH"/>
</dbReference>
<dbReference type="SMART" id="SM00530">
    <property type="entry name" value="HTH_XRE"/>
    <property type="match status" value="1"/>
</dbReference>
<keyword evidence="3" id="KW-1185">Reference proteome</keyword>
<feature type="domain" description="HTH cro/C1-type" evidence="1">
    <location>
        <begin position="63"/>
        <end position="117"/>
    </location>
</feature>
<dbReference type="Pfam" id="PF13560">
    <property type="entry name" value="HTH_31"/>
    <property type="match status" value="1"/>
</dbReference>
<dbReference type="Gene3D" id="1.10.260.40">
    <property type="entry name" value="lambda repressor-like DNA-binding domains"/>
    <property type="match status" value="1"/>
</dbReference>
<proteinExistence type="predicted"/>
<dbReference type="Proteomes" id="UP000587462">
    <property type="component" value="Unassembled WGS sequence"/>
</dbReference>
<dbReference type="Pfam" id="PF19054">
    <property type="entry name" value="DUF5753"/>
    <property type="match status" value="1"/>
</dbReference>
<dbReference type="InterPro" id="IPR043917">
    <property type="entry name" value="DUF5753"/>
</dbReference>
<dbReference type="AlphaFoldDB" id="A0A7Y7AZF5"/>
<reference evidence="2 3" key="1">
    <citation type="submission" date="2020-04" db="EMBL/GenBank/DDBJ databases">
        <title>Draft Genome Sequence of Streptomyces morookaense DSM 40503, an 8-azaguanine-producing strain.</title>
        <authorList>
            <person name="Qi J."/>
            <person name="Gao J.-M."/>
        </authorList>
    </citation>
    <scope>NUCLEOTIDE SEQUENCE [LARGE SCALE GENOMIC DNA]</scope>
    <source>
        <strain evidence="2 3">DSM 40503</strain>
    </source>
</reference>